<dbReference type="InterPro" id="IPR004864">
    <property type="entry name" value="LEA_2"/>
</dbReference>
<dbReference type="EMBL" id="JAXUIC010000007">
    <property type="protein sequence ID" value="KAK4582642.1"/>
    <property type="molecule type" value="Genomic_DNA"/>
</dbReference>
<evidence type="ECO:0000256" key="5">
    <source>
        <dbReference type="SAM" id="Phobius"/>
    </source>
</evidence>
<evidence type="ECO:0000259" key="6">
    <source>
        <dbReference type="Pfam" id="PF03168"/>
    </source>
</evidence>
<evidence type="ECO:0000256" key="1">
    <source>
        <dbReference type="ARBA" id="ARBA00004167"/>
    </source>
</evidence>
<comment type="subcellular location">
    <subcellularLocation>
        <location evidence="1">Membrane</location>
        <topology evidence="1">Single-pass membrane protein</topology>
    </subcellularLocation>
</comment>
<organism evidence="7 8">
    <name type="scientific">Quercus rubra</name>
    <name type="common">Northern red oak</name>
    <name type="synonym">Quercus borealis</name>
    <dbReference type="NCBI Taxonomy" id="3512"/>
    <lineage>
        <taxon>Eukaryota</taxon>
        <taxon>Viridiplantae</taxon>
        <taxon>Streptophyta</taxon>
        <taxon>Embryophyta</taxon>
        <taxon>Tracheophyta</taxon>
        <taxon>Spermatophyta</taxon>
        <taxon>Magnoliopsida</taxon>
        <taxon>eudicotyledons</taxon>
        <taxon>Gunneridae</taxon>
        <taxon>Pentapetalae</taxon>
        <taxon>rosids</taxon>
        <taxon>fabids</taxon>
        <taxon>Fagales</taxon>
        <taxon>Fagaceae</taxon>
        <taxon>Quercus</taxon>
    </lineage>
</organism>
<keyword evidence="8" id="KW-1185">Reference proteome</keyword>
<gene>
    <name evidence="7" type="ORF">RGQ29_025731</name>
</gene>
<dbReference type="GO" id="GO:0005886">
    <property type="term" value="C:plasma membrane"/>
    <property type="evidence" value="ECO:0007669"/>
    <property type="project" value="TreeGrafter"/>
</dbReference>
<dbReference type="InterPro" id="IPR044839">
    <property type="entry name" value="NDR1-like"/>
</dbReference>
<keyword evidence="4 5" id="KW-0472">Membrane</keyword>
<reference evidence="7 8" key="1">
    <citation type="journal article" date="2023" name="G3 (Bethesda)">
        <title>A haplotype-resolved chromosome-scale genome for Quercus rubra L. provides insights into the genetics of adaptive traits for red oak species.</title>
        <authorList>
            <person name="Kapoor B."/>
            <person name="Jenkins J."/>
            <person name="Schmutz J."/>
            <person name="Zhebentyayeva T."/>
            <person name="Kuelheim C."/>
            <person name="Coggeshall M."/>
            <person name="Heim C."/>
            <person name="Lasky J.R."/>
            <person name="Leites L."/>
            <person name="Islam-Faridi N."/>
            <person name="Romero-Severson J."/>
            <person name="DeLeo V.L."/>
            <person name="Lucas S.M."/>
            <person name="Lazic D."/>
            <person name="Gailing O."/>
            <person name="Carlson J."/>
            <person name="Staton M."/>
        </authorList>
    </citation>
    <scope>NUCLEOTIDE SEQUENCE [LARGE SCALE GENOMIC DNA]</scope>
    <source>
        <strain evidence="7">Pseudo-F2</strain>
    </source>
</reference>
<name>A0AAN7IQ87_QUERU</name>
<sequence length="236" mass="27246">MAEKQSQLNNAYYGPPIPPQDQSYRRRGCSLSCSHRLLKCLLKTTVSVIFIIFLAYIISFFILYPSSFKLQVTDAKLTKFNFTTNNNILQYKLDLNISLRNPNKMMTVYFDKIRASARYEGHRFDRENLTELGFKVDSKSTHFLNATFAGQQLIELDAHDISDFNEDKSAGVYSIELRFHLRIRIGIGFFITGKFKPKVKCELEVPLSSKGNSSTARFETPRCHTYHLIGRYNRSV</sequence>
<protein>
    <recommendedName>
        <fullName evidence="6">Late embryogenesis abundant protein LEA-2 subgroup domain-containing protein</fullName>
    </recommendedName>
</protein>
<dbReference type="Pfam" id="PF03168">
    <property type="entry name" value="LEA_2"/>
    <property type="match status" value="1"/>
</dbReference>
<comment type="caution">
    <text evidence="7">The sequence shown here is derived from an EMBL/GenBank/DDBJ whole genome shotgun (WGS) entry which is preliminary data.</text>
</comment>
<dbReference type="AlphaFoldDB" id="A0AAN7IQ87"/>
<accession>A0AAN7IQ87</accession>
<dbReference type="PANTHER" id="PTHR31234">
    <property type="entry name" value="LATE EMBRYOGENESIS ABUNDANT (LEA) HYDROXYPROLINE-RICH GLYCOPROTEIN FAMILY"/>
    <property type="match status" value="1"/>
</dbReference>
<keyword evidence="2 5" id="KW-0812">Transmembrane</keyword>
<dbReference type="PANTHER" id="PTHR31234:SF2">
    <property type="entry name" value="OS05G0199100 PROTEIN"/>
    <property type="match status" value="1"/>
</dbReference>
<feature type="domain" description="Late embryogenesis abundant protein LEA-2 subgroup" evidence="6">
    <location>
        <begin position="97"/>
        <end position="201"/>
    </location>
</feature>
<evidence type="ECO:0000313" key="7">
    <source>
        <dbReference type="EMBL" id="KAK4582642.1"/>
    </source>
</evidence>
<dbReference type="GO" id="GO:0098542">
    <property type="term" value="P:defense response to other organism"/>
    <property type="evidence" value="ECO:0007669"/>
    <property type="project" value="InterPro"/>
</dbReference>
<feature type="transmembrane region" description="Helical" evidence="5">
    <location>
        <begin position="40"/>
        <end position="64"/>
    </location>
</feature>
<keyword evidence="3 5" id="KW-1133">Transmembrane helix</keyword>
<dbReference type="Proteomes" id="UP001324115">
    <property type="component" value="Unassembled WGS sequence"/>
</dbReference>
<evidence type="ECO:0000256" key="3">
    <source>
        <dbReference type="ARBA" id="ARBA00022989"/>
    </source>
</evidence>
<evidence type="ECO:0000313" key="8">
    <source>
        <dbReference type="Proteomes" id="UP001324115"/>
    </source>
</evidence>
<evidence type="ECO:0000256" key="2">
    <source>
        <dbReference type="ARBA" id="ARBA00022692"/>
    </source>
</evidence>
<evidence type="ECO:0000256" key="4">
    <source>
        <dbReference type="ARBA" id="ARBA00023136"/>
    </source>
</evidence>
<proteinExistence type="predicted"/>